<dbReference type="PROSITE" id="PS50102">
    <property type="entry name" value="RRM"/>
    <property type="match status" value="1"/>
</dbReference>
<dbReference type="SMART" id="SM00360">
    <property type="entry name" value="RRM"/>
    <property type="match status" value="1"/>
</dbReference>
<evidence type="ECO:0000256" key="5">
    <source>
        <dbReference type="ARBA" id="ARBA00022884"/>
    </source>
</evidence>
<keyword evidence="3" id="KW-0597">Phosphoprotein</keyword>
<feature type="domain" description="RRM" evidence="14">
    <location>
        <begin position="140"/>
        <end position="217"/>
    </location>
</feature>
<feature type="compositionally biased region" description="Basic and acidic residues" evidence="12">
    <location>
        <begin position="484"/>
        <end position="501"/>
    </location>
</feature>
<evidence type="ECO:0000256" key="9">
    <source>
        <dbReference type="ARBA" id="ARBA00062097"/>
    </source>
</evidence>
<evidence type="ECO:0000256" key="12">
    <source>
        <dbReference type="SAM" id="MobiDB-lite"/>
    </source>
</evidence>
<dbReference type="GO" id="GO:0005829">
    <property type="term" value="C:cytosol"/>
    <property type="evidence" value="ECO:0007669"/>
    <property type="project" value="Ensembl"/>
</dbReference>
<evidence type="ECO:0000256" key="13">
    <source>
        <dbReference type="SAM" id="SignalP"/>
    </source>
</evidence>
<dbReference type="Ensembl" id="ENSSCAT00000012619.1">
    <property type="protein sequence ID" value="ENSSCAP00000011169.1"/>
    <property type="gene ID" value="ENSSCAG00000008425.1"/>
</dbReference>
<keyword evidence="4" id="KW-0832">Ubl conjugation</keyword>
<feature type="compositionally biased region" description="Basic and acidic residues" evidence="12">
    <location>
        <begin position="258"/>
        <end position="309"/>
    </location>
</feature>
<sequence length="812" mass="90971">MNPGKPSHGIACPCLVCSGWLQGTFSMDVPVLPAVASRCLWMTLVSSHCLRFSCLHLGGLWDDLLSPGDLASSGWLQSASAGSVVSAHIPGFSTVSTTWHSNDDDVYRAPPIDRSILPTAPRAAREPNIDRSRLPKSPPYTAFLGNLPYDVTEESIKDFFRGLNISAVRLPREPTNPERLKGFGYAEFEDIDSLFQALSLNEESLGNRRIRVDVADQAQDKDRDDRCFGRDRDRFRDSERFESDWRARPAAPDAFDDFPPRRGDDGFGDRYRDRYDDRYRDGPRRDMDRGFGSRDRYDDRSRDYDRGYDSRIGSGRRAFGSGYRRDDDYRGYEDRYDRRDDRMDRWNSRDDYGRDDFRREDRGPTQRPKLNLKPRSAPKEEETSAAPAAQSSRAASIFGGAKPVDTAAREREVEERLQKEQEKLQRQLEDDKRIDRRPRERHPSWRSEENQERSRTGSESSQSGPAGPPGTSTGSGPTGRTTRRRESEKSLENEPLGKEEEPPSPPPKSREEKPKVMPAPPPKENAWMKRSSQNPPSNSQSSDSEQTSPTRWVSQEGVAWGWAFHPKAFHGSLLFPKGGPQGRGEGDPDIPRDDHQCIPTFLRPMPTFLRPIPESLYHRDRTIPVFLWPMPWRHWHIPTFLWPGDAPATHPDITVLHPSVLWHIPTLLQPMEAFLLIPTFLCPLPPFSGVVLGSIPAFLCPIPTFLWLGCSHASSQHFQGPGMFQCSTPTFPGPIPPFLGMGPFQGPSLMPSSLFCLPSGGPSGPSPPGDDGGPPRTPQRRGRNGREGLGRLMVGFGGFGEVLGALGGPEGV</sequence>
<evidence type="ECO:0000256" key="3">
    <source>
        <dbReference type="ARBA" id="ARBA00022553"/>
    </source>
</evidence>
<dbReference type="GO" id="GO:0003743">
    <property type="term" value="F:translation initiation factor activity"/>
    <property type="evidence" value="ECO:0007669"/>
    <property type="project" value="UniProtKB-KW"/>
</dbReference>
<keyword evidence="16" id="KW-1185">Reference proteome</keyword>
<gene>
    <name evidence="15" type="primary">EIF4B</name>
</gene>
<keyword evidence="5 11" id="KW-0694">RNA-binding</keyword>
<keyword evidence="2" id="KW-0396">Initiation factor</keyword>
<evidence type="ECO:0000313" key="16">
    <source>
        <dbReference type="Proteomes" id="UP000694409"/>
    </source>
</evidence>
<feature type="signal peptide" evidence="13">
    <location>
        <begin position="1"/>
        <end position="26"/>
    </location>
</feature>
<keyword evidence="7" id="KW-0007">Acetylation</keyword>
<feature type="compositionally biased region" description="Basic and acidic residues" evidence="12">
    <location>
        <begin position="407"/>
        <end position="456"/>
    </location>
</feature>
<dbReference type="Gene3D" id="3.30.70.330">
    <property type="match status" value="1"/>
</dbReference>
<keyword evidence="13" id="KW-0732">Signal</keyword>
<evidence type="ECO:0000259" key="14">
    <source>
        <dbReference type="PROSITE" id="PS50102"/>
    </source>
</evidence>
<evidence type="ECO:0000256" key="1">
    <source>
        <dbReference type="ARBA" id="ARBA00022499"/>
    </source>
</evidence>
<protein>
    <recommendedName>
        <fullName evidence="10">Eukaryotic translation initiation factor 4B</fullName>
    </recommendedName>
</protein>
<dbReference type="OMA" id="YHRDRTI"/>
<evidence type="ECO:0000256" key="6">
    <source>
        <dbReference type="ARBA" id="ARBA00022917"/>
    </source>
</evidence>
<dbReference type="InterPro" id="IPR000504">
    <property type="entry name" value="RRM_dom"/>
</dbReference>
<evidence type="ECO:0000256" key="8">
    <source>
        <dbReference type="ARBA" id="ARBA00057062"/>
    </source>
</evidence>
<dbReference type="GeneTree" id="ENSGT00940000153336"/>
<comment type="function">
    <text evidence="8">Required for the binding of mRNA to ribosomes. Functions in close association with EIF4-F and EIF4-A. Binds near the 5'-terminal cap of mRNA in presence of EIF-4F and ATP. Promotes the ATPase activity and the ATP-dependent RNA unwinding activity of both EIF4-A and EIF4-F.</text>
</comment>
<dbReference type="SUPFAM" id="SSF54928">
    <property type="entry name" value="RNA-binding domain, RBD"/>
    <property type="match status" value="1"/>
</dbReference>
<name>A0A8C9N0F6_SERCA</name>
<evidence type="ECO:0000313" key="15">
    <source>
        <dbReference type="Ensembl" id="ENSSCAP00000011169.1"/>
    </source>
</evidence>
<feature type="chain" id="PRO_5034624969" description="Eukaryotic translation initiation factor 4B" evidence="13">
    <location>
        <begin position="27"/>
        <end position="812"/>
    </location>
</feature>
<comment type="subunit">
    <text evidence="9">Self-associates and interacts with EIF3 p170 subunit.</text>
</comment>
<feature type="region of interest" description="Disordered" evidence="12">
    <location>
        <begin position="759"/>
        <end position="790"/>
    </location>
</feature>
<dbReference type="AlphaFoldDB" id="A0A8C9N0F6"/>
<dbReference type="CDD" id="cd12402">
    <property type="entry name" value="RRM_eIF4B"/>
    <property type="match status" value="1"/>
</dbReference>
<dbReference type="Pfam" id="PF00076">
    <property type="entry name" value="RRM_1"/>
    <property type="match status" value="1"/>
</dbReference>
<evidence type="ECO:0000256" key="2">
    <source>
        <dbReference type="ARBA" id="ARBA00022540"/>
    </source>
</evidence>
<evidence type="ECO:0000256" key="11">
    <source>
        <dbReference type="PROSITE-ProRule" id="PRU00176"/>
    </source>
</evidence>
<feature type="region of interest" description="Disordered" evidence="12">
    <location>
        <begin position="251"/>
        <end position="324"/>
    </location>
</feature>
<keyword evidence="1" id="KW-1017">Isopeptide bond</keyword>
<feature type="region of interest" description="Disordered" evidence="12">
    <location>
        <begin position="343"/>
        <end position="552"/>
    </location>
</feature>
<evidence type="ECO:0000256" key="7">
    <source>
        <dbReference type="ARBA" id="ARBA00022990"/>
    </source>
</evidence>
<dbReference type="GO" id="GO:0003723">
    <property type="term" value="F:RNA binding"/>
    <property type="evidence" value="ECO:0007669"/>
    <property type="project" value="UniProtKB-UniRule"/>
</dbReference>
<dbReference type="PANTHER" id="PTHR23236">
    <property type="entry name" value="EUKARYOTIC TRANSLATION INITIATION FACTOR 4B/4H"/>
    <property type="match status" value="1"/>
</dbReference>
<feature type="compositionally biased region" description="Low complexity" evidence="12">
    <location>
        <begin position="457"/>
        <end position="480"/>
    </location>
</feature>
<dbReference type="InterPro" id="IPR035979">
    <property type="entry name" value="RBD_domain_sf"/>
</dbReference>
<feature type="compositionally biased region" description="Basic and acidic residues" evidence="12">
    <location>
        <begin position="343"/>
        <end position="364"/>
    </location>
</feature>
<evidence type="ECO:0000256" key="10">
    <source>
        <dbReference type="ARBA" id="ARBA00067321"/>
    </source>
</evidence>
<reference evidence="15" key="1">
    <citation type="submission" date="2025-08" db="UniProtKB">
        <authorList>
            <consortium name="Ensembl"/>
        </authorList>
    </citation>
    <scope>IDENTIFICATION</scope>
</reference>
<evidence type="ECO:0000256" key="4">
    <source>
        <dbReference type="ARBA" id="ARBA00022843"/>
    </source>
</evidence>
<organism evidence="15 16">
    <name type="scientific">Serinus canaria</name>
    <name type="common">Island canary</name>
    <name type="synonym">Fringilla canaria</name>
    <dbReference type="NCBI Taxonomy" id="9135"/>
    <lineage>
        <taxon>Eukaryota</taxon>
        <taxon>Metazoa</taxon>
        <taxon>Chordata</taxon>
        <taxon>Craniata</taxon>
        <taxon>Vertebrata</taxon>
        <taxon>Euteleostomi</taxon>
        <taxon>Archelosauria</taxon>
        <taxon>Archosauria</taxon>
        <taxon>Dinosauria</taxon>
        <taxon>Saurischia</taxon>
        <taxon>Theropoda</taxon>
        <taxon>Coelurosauria</taxon>
        <taxon>Aves</taxon>
        <taxon>Neognathae</taxon>
        <taxon>Neoaves</taxon>
        <taxon>Telluraves</taxon>
        <taxon>Australaves</taxon>
        <taxon>Passeriformes</taxon>
        <taxon>Passeroidea</taxon>
        <taxon>Fringillidae</taxon>
        <taxon>Carduelinae</taxon>
        <taxon>Serinus</taxon>
    </lineage>
</organism>
<accession>A0A8C9N0F6</accession>
<proteinExistence type="predicted"/>
<reference evidence="15" key="2">
    <citation type="submission" date="2025-09" db="UniProtKB">
        <authorList>
            <consortium name="Ensembl"/>
        </authorList>
    </citation>
    <scope>IDENTIFICATION</scope>
</reference>
<feature type="compositionally biased region" description="Low complexity" evidence="12">
    <location>
        <begin position="531"/>
        <end position="550"/>
    </location>
</feature>
<dbReference type="Proteomes" id="UP000694409">
    <property type="component" value="Unassembled WGS sequence"/>
</dbReference>
<dbReference type="FunFam" id="3.30.70.330:FF:000163">
    <property type="entry name" value="Eukaryotic translation initiation factor 4B"/>
    <property type="match status" value="1"/>
</dbReference>
<dbReference type="InterPro" id="IPR012677">
    <property type="entry name" value="Nucleotide-bd_a/b_plait_sf"/>
</dbReference>
<dbReference type="PANTHER" id="PTHR23236:SF2">
    <property type="entry name" value="EUKARYOTIC TRANSLATION INITIATION FACTOR 4B"/>
    <property type="match status" value="1"/>
</dbReference>
<dbReference type="InterPro" id="IPR033107">
    <property type="entry name" value="EIF-4B_RRM"/>
</dbReference>
<feature type="compositionally biased region" description="Low complexity" evidence="12">
    <location>
        <begin position="384"/>
        <end position="396"/>
    </location>
</feature>
<keyword evidence="6" id="KW-0648">Protein biosynthesis</keyword>